<feature type="region of interest" description="Disordered" evidence="1">
    <location>
        <begin position="1"/>
        <end position="40"/>
    </location>
</feature>
<comment type="caution">
    <text evidence="2">The sequence shown here is derived from an EMBL/GenBank/DDBJ whole genome shotgun (WGS) entry which is preliminary data.</text>
</comment>
<reference evidence="2 3" key="1">
    <citation type="journal article" date="2013" name="Biodegradation">
        <title>Quantitative proteomic analysis of ibuprofen-degrading Patulibacter sp. strain I11.</title>
        <authorList>
            <person name="Almeida B."/>
            <person name="Kjeldal H."/>
            <person name="Lolas I."/>
            <person name="Knudsen A.D."/>
            <person name="Carvalho G."/>
            <person name="Nielsen K.L."/>
            <person name="Barreto Crespo M.T."/>
            <person name="Stensballe A."/>
            <person name="Nielsen J.L."/>
        </authorList>
    </citation>
    <scope>NUCLEOTIDE SEQUENCE [LARGE SCALE GENOMIC DNA]</scope>
    <source>
        <strain evidence="2 3">I11</strain>
    </source>
</reference>
<sequence>MVGHRPSRVAVDAVPGEALPLRSRRTDGGPPRSARPGRRC</sequence>
<protein>
    <submittedName>
        <fullName evidence="2">Uncharacterized protein</fullName>
    </submittedName>
</protein>
<dbReference type="EMBL" id="AGUD01000068">
    <property type="protein sequence ID" value="EHN11789.1"/>
    <property type="molecule type" value="Genomic_DNA"/>
</dbReference>
<dbReference type="AlphaFoldDB" id="H0E3F6"/>
<name>H0E3F6_9ACTN</name>
<keyword evidence="3" id="KW-1185">Reference proteome</keyword>
<proteinExistence type="predicted"/>
<gene>
    <name evidence="2" type="ORF">PAI11_13240</name>
</gene>
<accession>H0E3F6</accession>
<organism evidence="2 3">
    <name type="scientific">Patulibacter medicamentivorans</name>
    <dbReference type="NCBI Taxonomy" id="1097667"/>
    <lineage>
        <taxon>Bacteria</taxon>
        <taxon>Bacillati</taxon>
        <taxon>Actinomycetota</taxon>
        <taxon>Thermoleophilia</taxon>
        <taxon>Solirubrobacterales</taxon>
        <taxon>Patulibacteraceae</taxon>
        <taxon>Patulibacter</taxon>
    </lineage>
</organism>
<evidence type="ECO:0000313" key="3">
    <source>
        <dbReference type="Proteomes" id="UP000005143"/>
    </source>
</evidence>
<evidence type="ECO:0000256" key="1">
    <source>
        <dbReference type="SAM" id="MobiDB-lite"/>
    </source>
</evidence>
<dbReference type="Proteomes" id="UP000005143">
    <property type="component" value="Unassembled WGS sequence"/>
</dbReference>
<evidence type="ECO:0000313" key="2">
    <source>
        <dbReference type="EMBL" id="EHN11789.1"/>
    </source>
</evidence>